<evidence type="ECO:0000313" key="5">
    <source>
        <dbReference type="EMBL" id="EZG76507.1"/>
    </source>
</evidence>
<feature type="region of interest" description="Disordered" evidence="3">
    <location>
        <begin position="2720"/>
        <end position="2739"/>
    </location>
</feature>
<dbReference type="RefSeq" id="XP_011129567.1">
    <property type="nucleotide sequence ID" value="XM_011131265.1"/>
</dbReference>
<keyword evidence="4" id="KW-1133">Transmembrane helix</keyword>
<name>A0A023B9V0_GRENI</name>
<dbReference type="SMART" id="SM00698">
    <property type="entry name" value="MORN"/>
    <property type="match status" value="7"/>
</dbReference>
<evidence type="ECO:0000313" key="6">
    <source>
        <dbReference type="Proteomes" id="UP000019763"/>
    </source>
</evidence>
<evidence type="ECO:0000256" key="3">
    <source>
        <dbReference type="SAM" id="MobiDB-lite"/>
    </source>
</evidence>
<feature type="region of interest" description="Disordered" evidence="3">
    <location>
        <begin position="2008"/>
        <end position="2084"/>
    </location>
</feature>
<accession>A0A023B9V0</accession>
<reference evidence="5" key="1">
    <citation type="submission" date="2013-12" db="EMBL/GenBank/DDBJ databases">
        <authorList>
            <person name="Omoto C.K."/>
            <person name="Sibley D."/>
            <person name="Venepally P."/>
            <person name="Hadjithomas M."/>
            <person name="Karamycheva S."/>
            <person name="Brunk B."/>
            <person name="Roos D."/>
            <person name="Caler E."/>
            <person name="Lorenzi H."/>
        </authorList>
    </citation>
    <scope>NUCLEOTIDE SEQUENCE</scope>
</reference>
<dbReference type="OrthoDB" id="296831at2759"/>
<feature type="transmembrane region" description="Helical" evidence="4">
    <location>
        <begin position="565"/>
        <end position="588"/>
    </location>
</feature>
<dbReference type="OMA" id="HITIDII"/>
<sequence length="2918" mass="327901">MSTYKVQAYENEPLEITLQSLPKSMMDLGHLEPERGFLNETGQVVFRPRGAHDSKTLYLTDYAHEEERNVTILVDTVPSHNAQLYDMRPSTGYLEPAFSKSHYSYFLRVPEGTTSSKFRLTAVDDVNTRCSYNRRDDARGTVVGKGVTSDVSLGSVNDPSVVVIECVHPNKPDSPVRYMLQTVQQRGGSTQLRSLDVNGADLQQTFDPLSRGVYTADLSTSKPPAGVKTTDPRWVSFKAVPENKKAKVSVEGFPVDENWNSPYFRIPIGETRLFHVGIQTPKNPVTETYTVAVSRPSDLGWGPKLLQLVTGATTMMSSTRAYHFLHNFHVLQWISAVSPVPGVAETWQPTSSVTDKFNWLFGAPKLVSFATPEGGAYDTNREAYLVDGMPVVSQETPYGHLVNRWALDALPAAFAFNRGQWSQTVADGLALQMDLERQSSDDSERHRRRSLTGLSDVDAIDNESFFDCRNGDDCGTPIHTLAGQYAAMRRRLAALDPLQRNELMRKLENSYNDSRAVLVNGRRLGTIFVSLAVIGVLYGSVYVGFKRSHRLQDLAQIYPRWLQPVRFWIFVLDLCGIAVTQSAFTLMFSPLQSTPIQVLGMQTTPRALGMAGMALFAFVVLGFVAVVAVELGQVRKTLVFANVFSRWHDFAIPTIKAFHSPLSWVPLVGRLTSVEIRDVAPIATFRTDVGKEKNQEGIVNIQLNEEPRQNAAWLEGNAREAFSKFGYGGMGSGYGSDERQMLVGDKPAIKYYNRTDDTGVFLDMIAFQDDQYPNRNAKAMHEFPEAYVSSCKRVVYNHYGNPVECHAQVQLKHLPAIADKFEVSLLSQTVAPREHLDMPSNDTFSNVIAKAQRGNLFWWVFERVGVLSAVAFAAAVNDPSGRKQLWAFGIAASLLLLVAIPSVFGTSLSDYWYQMQCDMAAARKACRYEAETQNKFRIWPYRSKAARQHYLQISEQIERDAQKYVGYRVWNTAISVYYDVSENPIWRSRAVAFVRNFATHQAMTETMKICVCFALMLGSASLGIFQDKTSTSWAVLFCCIALLMVNWESIRMFLGECGVFAKELYYRSRSTWLFVKDLLSQPGELSNRLSFYVNKCFEALHANSSGVSFIFDGFQSECVHDMAVKDIVLVNNQIGTVMPGVVEKTQSNGRAIEDENNPLTTACYGLQKTLHMANGVGVYRPEMYRALPFEMPLSDMLSETDDELKRSRLMATMQIVNHNYIRYVPLLQHKNDDDSFLSFYTNPSLVPGAGDLRKQYLGPGLVVAYDPSYAILRVKGPGIVAGKVYNVKVTDKKPEFENVDQYTEPSEGFSSEHHGPDASSVAICATPGVLNVRVERHKSPNLSKPVRVLKGEIGFEIDPVLSHVVWDEANRVMVLFSEQFLVSEDPGDQFTVHWFVRPNAKTQRQMFEDIKAERNGELVVCLKAEDPVPYMNKSMYVRVRAQDKSICLDLDPCDTNAHEFPLSVVARLPRGPGNDAVSREVSVKSELDTWFGSQSLWEPAEDRVPCTIVMCVDPVAQDFRVEPDFYLAKKRTEARIIQLKALRTQALQKDLLWLVWPQVVSQSEYADFWRNRGVNVFEHGKRLVDPTFERAHPQIAAHKHAVYESYDYLVRMLLDKIDRLCAKLEQKRNLWREWQALYDYKAYTTDSDSVSKNDVTLYDLYHTWQESRLNNDPEEPLHFKGFCKMREHYGRSIPGFVYPMIVNRQFLSRTANWEAQFDEWQRQLEAWLEQEETAKNAPAARGGSQDDLALAREDTLSMPGYTAYYHPIIRQFLTSLRQNVFRAEKLKTGRTVTVLHYVTNSLAVRGPDYFWKPDPLGAMFACVRVWKSSEVPTSPADCRWLTCMVKLTGNSFKMMLCDPSFNPPNRKYDWNRVYGWRIPLDCFERIELGVDNTVAPDNVYTRTMTGQVVFRKNMDGRVDDSYVESIATGEISNSCMPIYGKQCWLIMNGYDVPKGEVPVGCALRETHAGDGPMASVYPLTVRLFPRDLERWQSVVRACGMNRKRADGRDKVYIDPRKASVPPVENDIPSSHRRDPPPFQPPTPLPENIEDGSRSDTRSNLVSDYTQTSPPEHTIHGNDTQSPVQKTVNYSGAFRNRYDDWRYAGHGHVTQRGDIVYEGGWRDGQRYGEDCRCLFRDPSGREWLYEGGFFADEFAGPGQLKANPGAEPLDTKPFTLKSFRGNFNLPKQKALGRGESLPQHDAPAVNLGHVRKLFEAASPRVLLIDDAGSTGSTVLVLDDAEGVSLGGDENALGQVPLGKLARDFNRPRANVNQQSSDEVSSQESLNDGAQGSRRYLPYQLGWTRKIDPNLGYQGLDERFGTGLAEYTDGCSFDKKDCAGLLHGKPNGGGVFKCPICPLTYTGFMKHGAPDGRGQLSFRFAEGRLGPWARSVVVDYKGEWKDGRRNGWGVCRALNGMVVARGEWKDDLLHGDQCSVEISGSLLNHPDVRFRSYYGACRDGRPEGYGELVFKKIKAVDWTEDVKKYVTYRGQFSKGVRDGSLGVMLNEKGEEIYRGAWDRDSAGGRVIKYRIPAGADYTGAEVYTGNVASGELSGYGKMYNEHTNQLIYEGMWANNVPEGQGIRSLPNGDRYVGAFLGGRPNGRGTLYFHDGRSYESNWLKGRPHGEGRYTDEDKHVHVLNYEGGEPVVPKKGACRGAPAEVMTVDFSDMNMGGHHYAYWRGACKVNPDWLLVVLQPTIGMWQYHVDHKGSQLTDLQDYVEQQDGKVAEQQPAAPQQLNAGAPPAQRPFMQKFCETAVEIDVKYAKGLPNNKLLGSAKATVYVLWGQRSLKTVSRKVHDGAAEWNDLKLFTEDTAFQNIGFAMFDEDSKGTPIGFGTFDIMGFLIESMDKPHAARAYDIPLVGTDGADAGVLSIRISAKERNPDDLKTRHEDAPIYYDQFPVTIVEALKEQANVDHLMVST</sequence>
<feature type="transmembrane region" description="Helical" evidence="4">
    <location>
        <begin position="885"/>
        <end position="904"/>
    </location>
</feature>
<dbReference type="Proteomes" id="UP000019763">
    <property type="component" value="Unassembled WGS sequence"/>
</dbReference>
<dbReference type="SUPFAM" id="SSF82185">
    <property type="entry name" value="Histone H3 K4-specific methyltransferase SET7/9 N-terminal domain"/>
    <property type="match status" value="2"/>
</dbReference>
<dbReference type="PANTHER" id="PTHR43215:SF14">
    <property type="entry name" value="RADIAL SPOKE HEAD 1 HOMOLOG"/>
    <property type="match status" value="1"/>
</dbReference>
<feature type="region of interest" description="Disordered" evidence="3">
    <location>
        <begin position="2268"/>
        <end position="2289"/>
    </location>
</feature>
<evidence type="ECO:0000256" key="2">
    <source>
        <dbReference type="SAM" id="Coils"/>
    </source>
</evidence>
<keyword evidence="4" id="KW-0812">Transmembrane</keyword>
<keyword evidence="6" id="KW-1185">Reference proteome</keyword>
<keyword evidence="2" id="KW-0175">Coiled coil</keyword>
<feature type="transmembrane region" description="Helical" evidence="4">
    <location>
        <begin position="1032"/>
        <end position="1054"/>
    </location>
</feature>
<keyword evidence="1" id="KW-0677">Repeat</keyword>
<dbReference type="Pfam" id="PF02493">
    <property type="entry name" value="MORN"/>
    <property type="match status" value="4"/>
</dbReference>
<dbReference type="EMBL" id="AFNH02000343">
    <property type="protein sequence ID" value="EZG76507.1"/>
    <property type="molecule type" value="Genomic_DNA"/>
</dbReference>
<dbReference type="eggNOG" id="KOG0229">
    <property type="taxonomic scope" value="Eukaryota"/>
</dbReference>
<evidence type="ECO:0000256" key="4">
    <source>
        <dbReference type="SAM" id="Phobius"/>
    </source>
</evidence>
<feature type="compositionally biased region" description="Polar residues" evidence="3">
    <location>
        <begin position="2057"/>
        <end position="2084"/>
    </location>
</feature>
<keyword evidence="4" id="KW-0472">Membrane</keyword>
<dbReference type="VEuPathDB" id="CryptoDB:GNI_044800"/>
<protein>
    <submittedName>
        <fullName evidence="5">MORN repeat protein</fullName>
    </submittedName>
</protein>
<evidence type="ECO:0000256" key="1">
    <source>
        <dbReference type="ARBA" id="ARBA00022737"/>
    </source>
</evidence>
<feature type="transmembrane region" description="Helical" evidence="4">
    <location>
        <begin position="524"/>
        <end position="545"/>
    </location>
</feature>
<feature type="compositionally biased region" description="Basic and acidic residues" evidence="3">
    <location>
        <begin position="2008"/>
        <end position="2017"/>
    </location>
</feature>
<comment type="caution">
    <text evidence="5">The sequence shown here is derived from an EMBL/GenBank/DDBJ whole genome shotgun (WGS) entry which is preliminary data.</text>
</comment>
<feature type="coiled-coil region" evidence="2">
    <location>
        <begin position="1710"/>
        <end position="1737"/>
    </location>
</feature>
<gene>
    <name evidence="5" type="ORF">GNI_044800</name>
</gene>
<feature type="transmembrane region" description="Helical" evidence="4">
    <location>
        <begin position="608"/>
        <end position="629"/>
    </location>
</feature>
<dbReference type="InterPro" id="IPR003409">
    <property type="entry name" value="MORN"/>
</dbReference>
<dbReference type="PANTHER" id="PTHR43215">
    <property type="entry name" value="RADIAL SPOKE HEAD 1 HOMOLOG"/>
    <property type="match status" value="1"/>
</dbReference>
<dbReference type="Gene3D" id="2.20.110.10">
    <property type="entry name" value="Histone H3 K4-specific methyltransferase SET7/9 N-terminal domain"/>
    <property type="match status" value="1"/>
</dbReference>
<feature type="compositionally biased region" description="Low complexity" evidence="3">
    <location>
        <begin position="2269"/>
        <end position="2283"/>
    </location>
</feature>
<organism evidence="5 6">
    <name type="scientific">Gregarina niphandrodes</name>
    <name type="common">Septate eugregarine</name>
    <dbReference type="NCBI Taxonomy" id="110365"/>
    <lineage>
        <taxon>Eukaryota</taxon>
        <taxon>Sar</taxon>
        <taxon>Alveolata</taxon>
        <taxon>Apicomplexa</taxon>
        <taxon>Conoidasida</taxon>
        <taxon>Gregarinasina</taxon>
        <taxon>Eugregarinorida</taxon>
        <taxon>Gregarinidae</taxon>
        <taxon>Gregarina</taxon>
    </lineage>
</organism>
<dbReference type="GeneID" id="22911689"/>
<proteinExistence type="predicted"/>